<keyword evidence="1" id="KW-0812">Transmembrane</keyword>
<evidence type="ECO:0000313" key="3">
    <source>
        <dbReference type="Proteomes" id="UP000184292"/>
    </source>
</evidence>
<accession>A0A1M6AI50</accession>
<organism evidence="2 3">
    <name type="scientific">Wenxinia saemankumensis</name>
    <dbReference type="NCBI Taxonomy" id="1447782"/>
    <lineage>
        <taxon>Bacteria</taxon>
        <taxon>Pseudomonadati</taxon>
        <taxon>Pseudomonadota</taxon>
        <taxon>Alphaproteobacteria</taxon>
        <taxon>Rhodobacterales</taxon>
        <taxon>Roseobacteraceae</taxon>
        <taxon>Wenxinia</taxon>
    </lineage>
</organism>
<sequence length="57" mass="6311">MGGTALVRLRAGFVPFHVRGMADPRVLAAITFGMAVCFTLHYRVSAARLNLPRRRDP</sequence>
<protein>
    <submittedName>
        <fullName evidence="2">Uncharacterized protein</fullName>
    </submittedName>
</protein>
<evidence type="ECO:0000313" key="2">
    <source>
        <dbReference type="EMBL" id="SHI36194.1"/>
    </source>
</evidence>
<feature type="transmembrane region" description="Helical" evidence="1">
    <location>
        <begin position="26"/>
        <end position="44"/>
    </location>
</feature>
<keyword evidence="3" id="KW-1185">Reference proteome</keyword>
<keyword evidence="1" id="KW-1133">Transmembrane helix</keyword>
<name>A0A1M6AI50_9RHOB</name>
<dbReference type="AlphaFoldDB" id="A0A1M6AI50"/>
<proteinExistence type="predicted"/>
<keyword evidence="1" id="KW-0472">Membrane</keyword>
<dbReference type="EMBL" id="FQYO01000001">
    <property type="protein sequence ID" value="SHI36194.1"/>
    <property type="molecule type" value="Genomic_DNA"/>
</dbReference>
<gene>
    <name evidence="2" type="ORF">SAMN05444417_0448</name>
</gene>
<evidence type="ECO:0000256" key="1">
    <source>
        <dbReference type="SAM" id="Phobius"/>
    </source>
</evidence>
<dbReference type="Proteomes" id="UP000184292">
    <property type="component" value="Unassembled WGS sequence"/>
</dbReference>
<reference evidence="2 3" key="1">
    <citation type="submission" date="2016-11" db="EMBL/GenBank/DDBJ databases">
        <authorList>
            <person name="Jaros S."/>
            <person name="Januszkiewicz K."/>
            <person name="Wedrychowicz H."/>
        </authorList>
    </citation>
    <scope>NUCLEOTIDE SEQUENCE [LARGE SCALE GENOMIC DNA]</scope>
    <source>
        <strain evidence="2 3">DSM 100565</strain>
    </source>
</reference>